<protein>
    <submittedName>
        <fullName evidence="2">DUF2232 domain-containing protein</fullName>
    </submittedName>
</protein>
<feature type="transmembrane region" description="Helical" evidence="1">
    <location>
        <begin position="47"/>
        <end position="67"/>
    </location>
</feature>
<feature type="transmembrane region" description="Helical" evidence="1">
    <location>
        <begin position="73"/>
        <end position="91"/>
    </location>
</feature>
<dbReference type="KEGG" id="paqt:E8L99_15155"/>
<dbReference type="RefSeq" id="WP_137100332.1">
    <property type="nucleotide sequence ID" value="NZ_CP039865.1"/>
</dbReference>
<dbReference type="AlphaFoldDB" id="A0A4D7QK55"/>
<evidence type="ECO:0000256" key="1">
    <source>
        <dbReference type="SAM" id="Phobius"/>
    </source>
</evidence>
<dbReference type="OrthoDB" id="7335270at2"/>
<dbReference type="InterPro" id="IPR018710">
    <property type="entry name" value="DUF2232"/>
</dbReference>
<evidence type="ECO:0000313" key="2">
    <source>
        <dbReference type="EMBL" id="QCK87001.1"/>
    </source>
</evidence>
<keyword evidence="1" id="KW-1133">Transmembrane helix</keyword>
<sequence length="312" mass="32585">MGPTLAIAFGAGLASALLFATLASGSAIALVLFYFAALPVLIAGLGWGHYAGAFAGTIGALALSIAMRSQLGVFFFLSVGLPAWILSYLTVATLPARSDDDQPYRWSEPGTILSVIGLGAVLLTLFGIVVLFGFDFDAYQASLRQSVDRALAAMALPASDGQRMLGAFMAVALPIAAAIIWTFVTTLNLYVAAKIVRASGRLPRPWPDLASLRLPKAAAGAMLFGSLLSFLSGMPGHVGVIVLSVGLAIFALAGFALAHDMTRGWGMRGFALGLLYALTFVIGWPMIFVAMAGLADTLFDLRSRRSAPPPSL</sequence>
<keyword evidence="1" id="KW-0812">Transmembrane</keyword>
<feature type="transmembrane region" description="Helical" evidence="1">
    <location>
        <begin position="270"/>
        <end position="295"/>
    </location>
</feature>
<keyword evidence="1" id="KW-0472">Membrane</keyword>
<reference evidence="2 3" key="1">
    <citation type="submission" date="2019-04" db="EMBL/GenBank/DDBJ databases">
        <title>Phreatobacter aquaticus sp. nov.</title>
        <authorList>
            <person name="Choi A."/>
            <person name="Baek K."/>
        </authorList>
    </citation>
    <scope>NUCLEOTIDE SEQUENCE [LARGE SCALE GENOMIC DNA]</scope>
    <source>
        <strain evidence="2 3">NMCR1094</strain>
    </source>
</reference>
<dbReference type="Pfam" id="PF09991">
    <property type="entry name" value="DUF2232"/>
    <property type="match status" value="1"/>
</dbReference>
<feature type="transmembrane region" description="Helical" evidence="1">
    <location>
        <begin position="112"/>
        <end position="134"/>
    </location>
</feature>
<name>A0A4D7QK55_9HYPH</name>
<proteinExistence type="predicted"/>
<feature type="transmembrane region" description="Helical" evidence="1">
    <location>
        <begin position="238"/>
        <end position="258"/>
    </location>
</feature>
<dbReference type="EMBL" id="CP039865">
    <property type="protein sequence ID" value="QCK87001.1"/>
    <property type="molecule type" value="Genomic_DNA"/>
</dbReference>
<dbReference type="Proteomes" id="UP000298588">
    <property type="component" value="Chromosome"/>
</dbReference>
<gene>
    <name evidence="2" type="ORF">E8L99_15155</name>
</gene>
<organism evidence="2 3">
    <name type="scientific">Phreatobacter aquaticus</name>
    <dbReference type="NCBI Taxonomy" id="2570229"/>
    <lineage>
        <taxon>Bacteria</taxon>
        <taxon>Pseudomonadati</taxon>
        <taxon>Pseudomonadota</taxon>
        <taxon>Alphaproteobacteria</taxon>
        <taxon>Hyphomicrobiales</taxon>
        <taxon>Phreatobacteraceae</taxon>
        <taxon>Phreatobacter</taxon>
    </lineage>
</organism>
<feature type="transmembrane region" description="Helical" evidence="1">
    <location>
        <begin position="164"/>
        <end position="193"/>
    </location>
</feature>
<keyword evidence="3" id="KW-1185">Reference proteome</keyword>
<accession>A0A4D7QK55</accession>
<feature type="transmembrane region" description="Helical" evidence="1">
    <location>
        <begin position="6"/>
        <end position="35"/>
    </location>
</feature>
<evidence type="ECO:0000313" key="3">
    <source>
        <dbReference type="Proteomes" id="UP000298588"/>
    </source>
</evidence>